<keyword evidence="2" id="KW-0812">Transmembrane</keyword>
<dbReference type="InParanoid" id="J4GZY4"/>
<dbReference type="STRING" id="599839.J4GZY4"/>
<feature type="transmembrane region" description="Helical" evidence="2">
    <location>
        <begin position="244"/>
        <end position="265"/>
    </location>
</feature>
<feature type="region of interest" description="Disordered" evidence="1">
    <location>
        <begin position="1"/>
        <end position="76"/>
    </location>
</feature>
<keyword evidence="2" id="KW-0472">Membrane</keyword>
<reference evidence="3 4" key="1">
    <citation type="journal article" date="2012" name="Appl. Environ. Microbiol.">
        <title>Short-read sequencing for genomic analysis of the brown rot fungus Fibroporia radiculosa.</title>
        <authorList>
            <person name="Tang J.D."/>
            <person name="Perkins A.D."/>
            <person name="Sonstegard T.S."/>
            <person name="Schroeder S.G."/>
            <person name="Burgess S.C."/>
            <person name="Diehl S.V."/>
        </authorList>
    </citation>
    <scope>NUCLEOTIDE SEQUENCE [LARGE SCALE GENOMIC DNA]</scope>
    <source>
        <strain evidence="3 4">TFFH 294</strain>
    </source>
</reference>
<dbReference type="RefSeq" id="XP_012177697.1">
    <property type="nucleotide sequence ID" value="XM_012322307.1"/>
</dbReference>
<proteinExistence type="predicted"/>
<organism evidence="3 4">
    <name type="scientific">Fibroporia radiculosa</name>
    <dbReference type="NCBI Taxonomy" id="599839"/>
    <lineage>
        <taxon>Eukaryota</taxon>
        <taxon>Fungi</taxon>
        <taxon>Dikarya</taxon>
        <taxon>Basidiomycota</taxon>
        <taxon>Agaricomycotina</taxon>
        <taxon>Agaricomycetes</taxon>
        <taxon>Polyporales</taxon>
        <taxon>Fibroporiaceae</taxon>
        <taxon>Fibroporia</taxon>
    </lineage>
</organism>
<dbReference type="HOGENOM" id="CLU_025949_0_0_1"/>
<dbReference type="Proteomes" id="UP000006352">
    <property type="component" value="Unassembled WGS sequence"/>
</dbReference>
<evidence type="ECO:0000313" key="3">
    <source>
        <dbReference type="EMBL" id="CCL98414.1"/>
    </source>
</evidence>
<evidence type="ECO:0000256" key="1">
    <source>
        <dbReference type="SAM" id="MobiDB-lite"/>
    </source>
</evidence>
<dbReference type="AlphaFoldDB" id="J4GZY4"/>
<accession>J4GZY4</accession>
<dbReference type="GeneID" id="24093325"/>
<keyword evidence="4" id="KW-1185">Reference proteome</keyword>
<name>J4GZY4_9APHY</name>
<keyword evidence="2" id="KW-1133">Transmembrane helix</keyword>
<sequence length="360" mass="39374">MAQPVIYRTPPLAGRPPYATDEPDSVYQQHPTETRRIRQQPPSNPNDRTSAYNMYDQYLDGSGRVPPAENPFDDSKRVPQQPIPLAAPKPGYAAPVAALNLSRPPRAATPEGKQHIPAPAPAMSMSPEMSQAFPKPLTLVSRQNSPVSPHFPHSPLELQAPMTPIAPAFIRPSSAASTRRDVKFSPTQPILRGDKEETLLPRRGQGEDFWRRFSMVAKEDHNARGSKSAWLRKTMNGSSRYSRWVWVIGIFLLLIIIAAIGFGVYKSQHDSNSDSSVVTAIGGSADEGVTTSSAVAGASTYLHVSPTLTLKDRGILDDVVPTLVSLPPVPIHVPPESGDIAHIARHSVRHRRSLVNRTLE</sequence>
<evidence type="ECO:0000313" key="4">
    <source>
        <dbReference type="Proteomes" id="UP000006352"/>
    </source>
</evidence>
<gene>
    <name evidence="3" type="ORF">FIBRA_00411</name>
</gene>
<dbReference type="OrthoDB" id="3261666at2759"/>
<evidence type="ECO:0000256" key="2">
    <source>
        <dbReference type="SAM" id="Phobius"/>
    </source>
</evidence>
<protein>
    <submittedName>
        <fullName evidence="3">Uncharacterized protein</fullName>
    </submittedName>
</protein>
<dbReference type="EMBL" id="HE796882">
    <property type="protein sequence ID" value="CCL98414.1"/>
    <property type="molecule type" value="Genomic_DNA"/>
</dbReference>